<evidence type="ECO:0000256" key="5">
    <source>
        <dbReference type="ARBA" id="ARBA00023295"/>
    </source>
</evidence>
<sequence>MTGGKHTDSEDQRRRPRRWMRPVIAGAVLALAAGAGAAAVTVGMPTRVDDEPNRPANATTKTDPTKDTTPLAWGPTRGELATARELVAGWDEERLAGQVIVGRYHGTDPAKAAKMVRKLHLAGVSVTGENVVDEAQVRETTAAVSRAVAADGRTFPAVIGVDQEGGVVSHLRGVATEFPEFARAGDAIETKPRKGVRVTTDAARTTALELRDLGFTWAFAPVADVTVGATDPTIGSRSPSEDPAIAATAVSAAVQGYNTAGLVSTTKHFPGHGAVTGDTHLGLQELDFGVKKLKRRDLVPFDAAVDAGAPAVMISHVDVKAVAPGEPASMAPPIYDLLRDDLGFTGIAITDSLGMGAVTTTTKKPSVVALEAGADLLLMPANSRAAHRSVVKALQSGRLDRERVEEAAAKVVAMQMWQQRTADAVPVPGDVREQAEQASAALSEAGSQG</sequence>
<dbReference type="Pfam" id="PF00933">
    <property type="entry name" value="Glyco_hydro_3"/>
    <property type="match status" value="1"/>
</dbReference>
<dbReference type="GO" id="GO:0009254">
    <property type="term" value="P:peptidoglycan turnover"/>
    <property type="evidence" value="ECO:0007669"/>
    <property type="project" value="TreeGrafter"/>
</dbReference>
<keyword evidence="9" id="KW-1185">Reference proteome</keyword>
<keyword evidence="4 8" id="KW-0378">Hydrolase</keyword>
<dbReference type="InterPro" id="IPR001764">
    <property type="entry name" value="Glyco_hydro_3_N"/>
</dbReference>
<evidence type="ECO:0000256" key="1">
    <source>
        <dbReference type="ARBA" id="ARBA00001231"/>
    </source>
</evidence>
<dbReference type="PANTHER" id="PTHR30480">
    <property type="entry name" value="BETA-HEXOSAMINIDASE-RELATED"/>
    <property type="match status" value="1"/>
</dbReference>
<comment type="caution">
    <text evidence="8">The sequence shown here is derived from an EMBL/GenBank/DDBJ whole genome shotgun (WGS) entry which is preliminary data.</text>
</comment>
<dbReference type="PANTHER" id="PTHR30480:SF13">
    <property type="entry name" value="BETA-HEXOSAMINIDASE"/>
    <property type="match status" value="1"/>
</dbReference>
<keyword evidence="5 8" id="KW-0326">Glycosidase</keyword>
<dbReference type="RefSeq" id="WP_183545190.1">
    <property type="nucleotide sequence ID" value="NZ_JACHXG010000004.1"/>
</dbReference>
<dbReference type="AlphaFoldDB" id="A0A7W5F8M4"/>
<dbReference type="InterPro" id="IPR036962">
    <property type="entry name" value="Glyco_hydro_3_N_sf"/>
</dbReference>
<evidence type="ECO:0000313" key="9">
    <source>
        <dbReference type="Proteomes" id="UP000577707"/>
    </source>
</evidence>
<dbReference type="GO" id="GO:0004563">
    <property type="term" value="F:beta-N-acetylhexosaminidase activity"/>
    <property type="evidence" value="ECO:0007669"/>
    <property type="project" value="UniProtKB-EC"/>
</dbReference>
<proteinExistence type="inferred from homology"/>
<feature type="domain" description="Glycoside hydrolase family 3 N-terminal" evidence="7">
    <location>
        <begin position="109"/>
        <end position="412"/>
    </location>
</feature>
<reference evidence="8 9" key="1">
    <citation type="submission" date="2020-08" db="EMBL/GenBank/DDBJ databases">
        <title>Genomic Encyclopedia of Type Strains, Phase III (KMG-III): the genomes of soil and plant-associated and newly described type strains.</title>
        <authorList>
            <person name="Whitman W."/>
        </authorList>
    </citation>
    <scope>NUCLEOTIDE SEQUENCE [LARGE SCALE GENOMIC DNA]</scope>
    <source>
        <strain evidence="8 9">CECT 3302</strain>
    </source>
</reference>
<accession>A0A7W5F8M4</accession>
<evidence type="ECO:0000256" key="6">
    <source>
        <dbReference type="SAM" id="MobiDB-lite"/>
    </source>
</evidence>
<feature type="compositionally biased region" description="Low complexity" evidence="6">
    <location>
        <begin position="59"/>
        <end position="70"/>
    </location>
</feature>
<protein>
    <recommendedName>
        <fullName evidence="3">beta-N-acetylhexosaminidase</fullName>
        <ecNumber evidence="3">3.2.1.52</ecNumber>
    </recommendedName>
</protein>
<comment type="similarity">
    <text evidence="2">Belongs to the glycosyl hydrolase 3 family.</text>
</comment>
<dbReference type="GO" id="GO:0005975">
    <property type="term" value="P:carbohydrate metabolic process"/>
    <property type="evidence" value="ECO:0007669"/>
    <property type="project" value="InterPro"/>
</dbReference>
<dbReference type="InterPro" id="IPR050226">
    <property type="entry name" value="NagZ_Beta-hexosaminidase"/>
</dbReference>
<organism evidence="8 9">
    <name type="scientific">Nocardioides albus</name>
    <dbReference type="NCBI Taxonomy" id="1841"/>
    <lineage>
        <taxon>Bacteria</taxon>
        <taxon>Bacillati</taxon>
        <taxon>Actinomycetota</taxon>
        <taxon>Actinomycetes</taxon>
        <taxon>Propionibacteriales</taxon>
        <taxon>Nocardioidaceae</taxon>
        <taxon>Nocardioides</taxon>
    </lineage>
</organism>
<comment type="catalytic activity">
    <reaction evidence="1">
        <text>Hydrolysis of terminal non-reducing N-acetyl-D-hexosamine residues in N-acetyl-beta-D-hexosaminides.</text>
        <dbReference type="EC" id="3.2.1.52"/>
    </reaction>
</comment>
<evidence type="ECO:0000256" key="4">
    <source>
        <dbReference type="ARBA" id="ARBA00022801"/>
    </source>
</evidence>
<evidence type="ECO:0000313" key="8">
    <source>
        <dbReference type="EMBL" id="MBB3089288.1"/>
    </source>
</evidence>
<evidence type="ECO:0000259" key="7">
    <source>
        <dbReference type="Pfam" id="PF00933"/>
    </source>
</evidence>
<dbReference type="EC" id="3.2.1.52" evidence="3"/>
<dbReference type="Proteomes" id="UP000577707">
    <property type="component" value="Unassembled WGS sequence"/>
</dbReference>
<evidence type="ECO:0000256" key="3">
    <source>
        <dbReference type="ARBA" id="ARBA00012663"/>
    </source>
</evidence>
<gene>
    <name evidence="8" type="ORF">FHS12_002234</name>
</gene>
<name>A0A7W5F8M4_9ACTN</name>
<dbReference type="EMBL" id="JACHXG010000004">
    <property type="protein sequence ID" value="MBB3089288.1"/>
    <property type="molecule type" value="Genomic_DNA"/>
</dbReference>
<dbReference type="InterPro" id="IPR017853">
    <property type="entry name" value="GH"/>
</dbReference>
<dbReference type="SUPFAM" id="SSF51445">
    <property type="entry name" value="(Trans)glycosidases"/>
    <property type="match status" value="1"/>
</dbReference>
<feature type="region of interest" description="Disordered" evidence="6">
    <location>
        <begin position="45"/>
        <end position="72"/>
    </location>
</feature>
<evidence type="ECO:0000256" key="2">
    <source>
        <dbReference type="ARBA" id="ARBA00005336"/>
    </source>
</evidence>
<dbReference type="Gene3D" id="3.20.20.300">
    <property type="entry name" value="Glycoside hydrolase, family 3, N-terminal domain"/>
    <property type="match status" value="1"/>
</dbReference>